<evidence type="ECO:0000256" key="6">
    <source>
        <dbReference type="ARBA" id="ARBA00022833"/>
    </source>
</evidence>
<comment type="similarity">
    <text evidence="2 11">Belongs to the small Tim family.</text>
</comment>
<name>A0AAJ6CLJ2_9BASI</name>
<keyword evidence="4" id="KW-0479">Metal-binding</keyword>
<gene>
    <name evidence="13" type="primary">TIM9</name>
    <name evidence="13" type="ORF">MARU1_003068</name>
</gene>
<evidence type="ECO:0000256" key="11">
    <source>
        <dbReference type="RuleBase" id="RU367043"/>
    </source>
</evidence>
<keyword evidence="8 11" id="KW-0811">Translocation</keyword>
<dbReference type="SUPFAM" id="SSF144122">
    <property type="entry name" value="Tim10-like"/>
    <property type="match status" value="1"/>
</dbReference>
<organism evidence="13 14">
    <name type="scientific">Malassezia arunalokei</name>
    <dbReference type="NCBI Taxonomy" id="1514897"/>
    <lineage>
        <taxon>Eukaryota</taxon>
        <taxon>Fungi</taxon>
        <taxon>Dikarya</taxon>
        <taxon>Basidiomycota</taxon>
        <taxon>Ustilaginomycotina</taxon>
        <taxon>Malasseziomycetes</taxon>
        <taxon>Malasseziales</taxon>
        <taxon>Malasseziaceae</taxon>
        <taxon>Malassezia</taxon>
    </lineage>
</organism>
<evidence type="ECO:0000256" key="4">
    <source>
        <dbReference type="ARBA" id="ARBA00022723"/>
    </source>
</evidence>
<evidence type="ECO:0000256" key="10">
    <source>
        <dbReference type="ARBA" id="ARBA00023157"/>
    </source>
</evidence>
<dbReference type="Pfam" id="PF02953">
    <property type="entry name" value="zf-Tim10_DDP"/>
    <property type="match status" value="1"/>
</dbReference>
<keyword evidence="3 11" id="KW-0813">Transport</keyword>
<dbReference type="AlphaFoldDB" id="A0AAJ6CLJ2"/>
<comment type="subunit">
    <text evidence="11">Heterohexamer.</text>
</comment>
<evidence type="ECO:0000256" key="5">
    <source>
        <dbReference type="ARBA" id="ARBA00022792"/>
    </source>
</evidence>
<keyword evidence="11" id="KW-0143">Chaperone</keyword>
<comment type="subcellular location">
    <subcellularLocation>
        <location evidence="1 11">Mitochondrion inner membrane</location>
        <topology evidence="1 11">Peripheral membrane protein</topology>
        <orientation evidence="1 11">Intermembrane side</orientation>
    </subcellularLocation>
</comment>
<comment type="function">
    <text evidence="11">Mitochondrial intermembrane chaperone that participates in the import and insertion of some multi-pass transmembrane proteins into the mitochondrial inner membrane. Also required for the transfer of beta-barrel precursors from the TOM complex to the sorting and assembly machinery (SAM complex) of the outer membrane. Acts as a chaperone-like protein that protects the hydrophobic precursors from aggregation and guide them through the mitochondrial intermembrane space.</text>
</comment>
<dbReference type="Gene3D" id="1.10.287.810">
    <property type="entry name" value="Mitochondrial import inner membrane translocase subunit tim13 like domains"/>
    <property type="match status" value="1"/>
</dbReference>
<accession>A0AAJ6CLJ2</accession>
<dbReference type="GO" id="GO:0046872">
    <property type="term" value="F:metal ion binding"/>
    <property type="evidence" value="ECO:0007669"/>
    <property type="project" value="UniProtKB-KW"/>
</dbReference>
<evidence type="ECO:0000256" key="8">
    <source>
        <dbReference type="ARBA" id="ARBA00023010"/>
    </source>
</evidence>
<evidence type="ECO:0000313" key="13">
    <source>
        <dbReference type="EMBL" id="WFD17021.1"/>
    </source>
</evidence>
<dbReference type="PANTHER" id="PTHR13172">
    <property type="entry name" value="MITOCHONDRIAL IMPORT INNER MEMBRANE TRANSLOCASE SUBUNIT TIM9B"/>
    <property type="match status" value="1"/>
</dbReference>
<evidence type="ECO:0000256" key="7">
    <source>
        <dbReference type="ARBA" id="ARBA00022927"/>
    </source>
</evidence>
<comment type="domain">
    <text evidence="11">The twin CX3C motif contains 4 conserved Cys residues that form 2 disulfide bonds in the mitochondrial intermembrane space.</text>
</comment>
<evidence type="ECO:0000256" key="3">
    <source>
        <dbReference type="ARBA" id="ARBA00022448"/>
    </source>
</evidence>
<protein>
    <recommendedName>
        <fullName evidence="11">Mitochondrial import inner membrane translocase subunit</fullName>
    </recommendedName>
</protein>
<sequence length="93" mass="10640">MTQLTPVSALSSSEQLQMQRVIEQKQLKDFMRLYSGLVERCFGSCIHDFTSRAITSKESECVSHCTQKFLKHSERVGARFAEENARLMGQQPQ</sequence>
<keyword evidence="10 11" id="KW-1015">Disulfide bond</keyword>
<dbReference type="InterPro" id="IPR035427">
    <property type="entry name" value="Tim10-like_dom_sf"/>
</dbReference>
<dbReference type="GO" id="GO:0015031">
    <property type="term" value="P:protein transport"/>
    <property type="evidence" value="ECO:0007669"/>
    <property type="project" value="UniProtKB-KW"/>
</dbReference>
<keyword evidence="5 11" id="KW-0472">Membrane</keyword>
<dbReference type="GO" id="GO:0005743">
    <property type="term" value="C:mitochondrial inner membrane"/>
    <property type="evidence" value="ECO:0007669"/>
    <property type="project" value="UniProtKB-SubCell"/>
</dbReference>
<keyword evidence="6" id="KW-0862">Zinc</keyword>
<dbReference type="Proteomes" id="UP001217582">
    <property type="component" value="Chromosome 6"/>
</dbReference>
<evidence type="ECO:0000256" key="9">
    <source>
        <dbReference type="ARBA" id="ARBA00023128"/>
    </source>
</evidence>
<keyword evidence="9 11" id="KW-0496">Mitochondrion</keyword>
<evidence type="ECO:0000256" key="1">
    <source>
        <dbReference type="ARBA" id="ARBA00004137"/>
    </source>
</evidence>
<proteinExistence type="inferred from homology"/>
<evidence type="ECO:0000313" key="14">
    <source>
        <dbReference type="Proteomes" id="UP001217582"/>
    </source>
</evidence>
<keyword evidence="14" id="KW-1185">Reference proteome</keyword>
<dbReference type="EMBL" id="CP119921">
    <property type="protein sequence ID" value="WFD17021.1"/>
    <property type="molecule type" value="Genomic_DNA"/>
</dbReference>
<evidence type="ECO:0000256" key="2">
    <source>
        <dbReference type="ARBA" id="ARBA00006720"/>
    </source>
</evidence>
<reference evidence="13 14" key="1">
    <citation type="submission" date="2023-03" db="EMBL/GenBank/DDBJ databases">
        <title>Mating type loci evolution in Malassezia.</title>
        <authorList>
            <person name="Coelho M.A."/>
        </authorList>
    </citation>
    <scope>NUCLEOTIDE SEQUENCE [LARGE SCALE GENOMIC DNA]</scope>
    <source>
        <strain evidence="13 14">CBS 13387</strain>
    </source>
</reference>
<dbReference type="InterPro" id="IPR050673">
    <property type="entry name" value="Mito_inner_translocase_sub"/>
</dbReference>
<keyword evidence="5 11" id="KW-0999">Mitochondrion inner membrane</keyword>
<dbReference type="InterPro" id="IPR004217">
    <property type="entry name" value="Tim10-like"/>
</dbReference>
<feature type="domain" description="Tim10-like" evidence="12">
    <location>
        <begin position="20"/>
        <end position="82"/>
    </location>
</feature>
<keyword evidence="7 11" id="KW-0653">Protein transport</keyword>
<evidence type="ECO:0000259" key="12">
    <source>
        <dbReference type="Pfam" id="PF02953"/>
    </source>
</evidence>